<dbReference type="Proteomes" id="UP000605361">
    <property type="component" value="Unassembled WGS sequence"/>
</dbReference>
<dbReference type="EMBL" id="JADOGI010000158">
    <property type="protein sequence ID" value="MBF8191377.1"/>
    <property type="molecule type" value="Genomic_DNA"/>
</dbReference>
<proteinExistence type="predicted"/>
<accession>A0A931F384</accession>
<dbReference type="AlphaFoldDB" id="A0A931F384"/>
<evidence type="ECO:0000313" key="1">
    <source>
        <dbReference type="EMBL" id="MBF8191377.1"/>
    </source>
</evidence>
<gene>
    <name evidence="1" type="ORF">ITP53_37895</name>
</gene>
<evidence type="ECO:0000313" key="2">
    <source>
        <dbReference type="Proteomes" id="UP000605361"/>
    </source>
</evidence>
<organism evidence="1 2">
    <name type="scientific">Nonomuraea cypriaca</name>
    <dbReference type="NCBI Taxonomy" id="1187855"/>
    <lineage>
        <taxon>Bacteria</taxon>
        <taxon>Bacillati</taxon>
        <taxon>Actinomycetota</taxon>
        <taxon>Actinomycetes</taxon>
        <taxon>Streptosporangiales</taxon>
        <taxon>Streptosporangiaceae</taxon>
        <taxon>Nonomuraea</taxon>
    </lineage>
</organism>
<sequence length="156" mass="17293">MSDEAVPQQFSYDRQDPGFWAYEFDRYVSAEMTATRVGRHEEALDAADEVRRAAARVQTTIVGNARRAGTSRLAIGRPAALTKQAAWTRWKGVESAGPTLAGLGAHLVVVVTIGMRHVDDDNPEHGLDLAAYLPYSWAWVDAVARDSRIEPLLEEW</sequence>
<protein>
    <submittedName>
        <fullName evidence="1">Uncharacterized protein</fullName>
    </submittedName>
</protein>
<reference evidence="1" key="1">
    <citation type="submission" date="2020-11" db="EMBL/GenBank/DDBJ databases">
        <title>Whole-genome analyses of Nonomuraea sp. K274.</title>
        <authorList>
            <person name="Veyisoglu A."/>
        </authorList>
    </citation>
    <scope>NUCLEOTIDE SEQUENCE</scope>
    <source>
        <strain evidence="1">K274</strain>
    </source>
</reference>
<dbReference type="RefSeq" id="WP_195900285.1">
    <property type="nucleotide sequence ID" value="NZ_JADOGI010000158.1"/>
</dbReference>
<name>A0A931F384_9ACTN</name>
<comment type="caution">
    <text evidence="1">The sequence shown here is derived from an EMBL/GenBank/DDBJ whole genome shotgun (WGS) entry which is preliminary data.</text>
</comment>
<keyword evidence="2" id="KW-1185">Reference proteome</keyword>